<gene>
    <name evidence="13" type="ORF">E5352_11605</name>
</gene>
<keyword evidence="7 10" id="KW-0653">Protein transport</keyword>
<comment type="caution">
    <text evidence="13">The sequence shown here is derived from an EMBL/GenBank/DDBJ whole genome shotgun (WGS) entry which is preliminary data.</text>
</comment>
<dbReference type="InterPro" id="IPR006260">
    <property type="entry name" value="TonB/TolA_C"/>
</dbReference>
<dbReference type="GO" id="GO:0098797">
    <property type="term" value="C:plasma membrane protein complex"/>
    <property type="evidence" value="ECO:0007669"/>
    <property type="project" value="TreeGrafter"/>
</dbReference>
<evidence type="ECO:0000313" key="13">
    <source>
        <dbReference type="EMBL" id="TGY33689.1"/>
    </source>
</evidence>
<evidence type="ECO:0000256" key="5">
    <source>
        <dbReference type="ARBA" id="ARBA00022519"/>
    </source>
</evidence>
<keyword evidence="10" id="KW-0735">Signal-anchor</keyword>
<comment type="similarity">
    <text evidence="2 10">Belongs to the TonB family.</text>
</comment>
<dbReference type="GO" id="GO:0030288">
    <property type="term" value="C:outer membrane-bounded periplasmic space"/>
    <property type="evidence" value="ECO:0007669"/>
    <property type="project" value="InterPro"/>
</dbReference>
<name>A0A4S2CXH9_STEMA</name>
<dbReference type="Pfam" id="PF03544">
    <property type="entry name" value="TonB_C"/>
    <property type="match status" value="1"/>
</dbReference>
<dbReference type="GO" id="GO:0031992">
    <property type="term" value="F:energy transducer activity"/>
    <property type="evidence" value="ECO:0007669"/>
    <property type="project" value="InterPro"/>
</dbReference>
<keyword evidence="5 10" id="KW-0997">Cell inner membrane</keyword>
<accession>A0A4S2CXH9</accession>
<proteinExistence type="inferred from homology"/>
<reference evidence="13 14" key="1">
    <citation type="submission" date="2019-04" db="EMBL/GenBank/DDBJ databases">
        <title>Microbes associate with the intestines of laboratory mice.</title>
        <authorList>
            <person name="Navarre W."/>
            <person name="Wong E."/>
            <person name="Huang K."/>
            <person name="Tropini C."/>
            <person name="Ng K."/>
            <person name="Yu B."/>
        </authorList>
    </citation>
    <scope>NUCLEOTIDE SEQUENCE [LARGE SCALE GENOMIC DNA]</scope>
    <source>
        <strain evidence="13 14">NM62_B4-13</strain>
    </source>
</reference>
<evidence type="ECO:0000256" key="1">
    <source>
        <dbReference type="ARBA" id="ARBA00004383"/>
    </source>
</evidence>
<keyword evidence="9" id="KW-0472">Membrane</keyword>
<dbReference type="EMBL" id="SRYW01000009">
    <property type="protein sequence ID" value="TGY33689.1"/>
    <property type="molecule type" value="Genomic_DNA"/>
</dbReference>
<keyword evidence="6" id="KW-0812">Transmembrane</keyword>
<evidence type="ECO:0000256" key="11">
    <source>
        <dbReference type="SAM" id="MobiDB-lite"/>
    </source>
</evidence>
<dbReference type="GO" id="GO:0015031">
    <property type="term" value="P:protein transport"/>
    <property type="evidence" value="ECO:0007669"/>
    <property type="project" value="UniProtKB-UniRule"/>
</dbReference>
<evidence type="ECO:0000313" key="14">
    <source>
        <dbReference type="Proteomes" id="UP000306631"/>
    </source>
</evidence>
<evidence type="ECO:0000256" key="4">
    <source>
        <dbReference type="ARBA" id="ARBA00022475"/>
    </source>
</evidence>
<keyword evidence="8" id="KW-1133">Transmembrane helix</keyword>
<dbReference type="NCBIfam" id="TIGR01352">
    <property type="entry name" value="tonB_Cterm"/>
    <property type="match status" value="1"/>
</dbReference>
<evidence type="ECO:0000259" key="12">
    <source>
        <dbReference type="PROSITE" id="PS52015"/>
    </source>
</evidence>
<evidence type="ECO:0000256" key="10">
    <source>
        <dbReference type="RuleBase" id="RU362123"/>
    </source>
</evidence>
<dbReference type="SUPFAM" id="SSF74653">
    <property type="entry name" value="TolA/TonB C-terminal domain"/>
    <property type="match status" value="1"/>
</dbReference>
<dbReference type="OrthoDB" id="5956010at2"/>
<dbReference type="PANTHER" id="PTHR33446:SF2">
    <property type="entry name" value="PROTEIN TONB"/>
    <property type="match status" value="1"/>
</dbReference>
<evidence type="ECO:0000256" key="3">
    <source>
        <dbReference type="ARBA" id="ARBA00022448"/>
    </source>
</evidence>
<evidence type="ECO:0000256" key="6">
    <source>
        <dbReference type="ARBA" id="ARBA00022692"/>
    </source>
</evidence>
<dbReference type="PRINTS" id="PR01374">
    <property type="entry name" value="TONBPROTEIN"/>
</dbReference>
<comment type="function">
    <text evidence="10">Interacts with outer membrane receptor proteins that carry out high-affinity binding and energy dependent uptake into the periplasmic space of specific substrates. It could act to transduce energy from the cytoplasmic membrane to specific energy-requiring processes in the outer membrane, resulting in the release into the periplasm of ligands bound by these outer membrane proteins.</text>
</comment>
<evidence type="ECO:0000256" key="9">
    <source>
        <dbReference type="ARBA" id="ARBA00023136"/>
    </source>
</evidence>
<keyword evidence="3 10" id="KW-0813">Transport</keyword>
<dbReference type="PANTHER" id="PTHR33446">
    <property type="entry name" value="PROTEIN TONB-RELATED"/>
    <property type="match status" value="1"/>
</dbReference>
<evidence type="ECO:0000256" key="2">
    <source>
        <dbReference type="ARBA" id="ARBA00006555"/>
    </source>
</evidence>
<dbReference type="AlphaFoldDB" id="A0A4S2CXH9"/>
<feature type="domain" description="TonB C-terminal" evidence="12">
    <location>
        <begin position="74"/>
        <end position="164"/>
    </location>
</feature>
<keyword evidence="4 10" id="KW-1003">Cell membrane</keyword>
<dbReference type="GO" id="GO:0015891">
    <property type="term" value="P:siderophore transport"/>
    <property type="evidence" value="ECO:0007669"/>
    <property type="project" value="InterPro"/>
</dbReference>
<dbReference type="GO" id="GO:0055085">
    <property type="term" value="P:transmembrane transport"/>
    <property type="evidence" value="ECO:0007669"/>
    <property type="project" value="InterPro"/>
</dbReference>
<dbReference type="Gene3D" id="3.30.1150.10">
    <property type="match status" value="1"/>
</dbReference>
<evidence type="ECO:0000256" key="7">
    <source>
        <dbReference type="ARBA" id="ARBA00022927"/>
    </source>
</evidence>
<dbReference type="Proteomes" id="UP000306631">
    <property type="component" value="Unassembled WGS sequence"/>
</dbReference>
<evidence type="ECO:0000256" key="8">
    <source>
        <dbReference type="ARBA" id="ARBA00022989"/>
    </source>
</evidence>
<dbReference type="InterPro" id="IPR037682">
    <property type="entry name" value="TonB_C"/>
</dbReference>
<protein>
    <recommendedName>
        <fullName evidence="10">Protein TonB</fullName>
    </recommendedName>
</protein>
<dbReference type="InterPro" id="IPR051045">
    <property type="entry name" value="TonB-dependent_transducer"/>
</dbReference>
<organism evidence="13 14">
    <name type="scientific">Stenotrophomonas maltophilia</name>
    <name type="common">Pseudomonas maltophilia</name>
    <name type="synonym">Xanthomonas maltophilia</name>
    <dbReference type="NCBI Taxonomy" id="40324"/>
    <lineage>
        <taxon>Bacteria</taxon>
        <taxon>Pseudomonadati</taxon>
        <taxon>Pseudomonadota</taxon>
        <taxon>Gammaproteobacteria</taxon>
        <taxon>Lysobacterales</taxon>
        <taxon>Lysobacteraceae</taxon>
        <taxon>Stenotrophomonas</taxon>
        <taxon>Stenotrophomonas maltophilia group</taxon>
    </lineage>
</organism>
<feature type="region of interest" description="Disordered" evidence="11">
    <location>
        <begin position="17"/>
        <end position="93"/>
    </location>
</feature>
<comment type="subcellular location">
    <subcellularLocation>
        <location evidence="1 10">Cell inner membrane</location>
        <topology evidence="1 10">Single-pass membrane protein</topology>
        <orientation evidence="1 10">Periplasmic side</orientation>
    </subcellularLocation>
</comment>
<sequence>MGGKGDQSACEFLGKAAKEAAQKGCPSDVVAEARAQMRRDRGEPAQAPATASAPAASASPSAEEASQPTRSRSEATVDATSKSMNPPRYPPAAFRAGIEGQVTLTVDVSADGAVTSVAIAKTSGNRDLDRAAMEAARKWRFNPAQENGVGMAGRVSVPVTFALN</sequence>
<dbReference type="PROSITE" id="PS52015">
    <property type="entry name" value="TONB_CTD"/>
    <property type="match status" value="1"/>
</dbReference>
<dbReference type="InterPro" id="IPR003538">
    <property type="entry name" value="TonB"/>
</dbReference>
<feature type="compositionally biased region" description="Low complexity" evidence="11">
    <location>
        <begin position="44"/>
        <end position="69"/>
    </location>
</feature>